<dbReference type="InterPro" id="IPR057106">
    <property type="entry name" value="NXPE4_C"/>
</dbReference>
<evidence type="ECO:0000313" key="3">
    <source>
        <dbReference type="Proteomes" id="UP000230750"/>
    </source>
</evidence>
<dbReference type="EMBL" id="MRZV01001278">
    <property type="protein sequence ID" value="PIK39091.1"/>
    <property type="molecule type" value="Genomic_DNA"/>
</dbReference>
<keyword evidence="3" id="KW-1185">Reference proteome</keyword>
<proteinExistence type="predicted"/>
<dbReference type="PANTHER" id="PTHR16165:SF5">
    <property type="entry name" value="NXPE FAMILY MEMBER 3"/>
    <property type="match status" value="1"/>
</dbReference>
<gene>
    <name evidence="2" type="ORF">BSL78_24076</name>
</gene>
<dbReference type="STRING" id="307972.A0A2G8JTJ9"/>
<dbReference type="AlphaFoldDB" id="A0A2G8JTJ9"/>
<name>A0A2G8JTJ9_STIJA</name>
<dbReference type="OrthoDB" id="5950832at2759"/>
<protein>
    <submittedName>
        <fullName evidence="2">Putative NXPE family member 3</fullName>
    </submittedName>
</protein>
<evidence type="ECO:0000259" key="1">
    <source>
        <dbReference type="Pfam" id="PF24536"/>
    </source>
</evidence>
<sequence>MITSSNHIVNVTSDVTIGPLLRYQSALPYCKAGTVPHHFRTAGYFYNETWFPHNCQIHAFTVTEALTCLQNKSVYFYGDSTVRQLYEFFVNRCWKTFQEKHIRTSKFWKVGPLLAKDDVNNITLRYQHHGLPIRNNWTWVKDIRYISNELDTLKGGYDVIIVISLWAHFTATSYGLFEHRIRDIKAAINRLLQRFPKTTVIIKGANTRDHSGLSYALYASDWYAYHLEQILRTEFENDDKIGYLDVWDMTLAHHHKDAIHPPGEVVANIVNRMLTYICKNSP</sequence>
<dbReference type="SUPFAM" id="SSF52266">
    <property type="entry name" value="SGNH hydrolase"/>
    <property type="match status" value="1"/>
</dbReference>
<feature type="domain" description="NXPE C-terminal" evidence="1">
    <location>
        <begin position="50"/>
        <end position="278"/>
    </location>
</feature>
<reference evidence="2 3" key="1">
    <citation type="journal article" date="2017" name="PLoS Biol.">
        <title>The sea cucumber genome provides insights into morphological evolution and visceral regeneration.</title>
        <authorList>
            <person name="Zhang X."/>
            <person name="Sun L."/>
            <person name="Yuan J."/>
            <person name="Sun Y."/>
            <person name="Gao Y."/>
            <person name="Zhang L."/>
            <person name="Li S."/>
            <person name="Dai H."/>
            <person name="Hamel J.F."/>
            <person name="Liu C."/>
            <person name="Yu Y."/>
            <person name="Liu S."/>
            <person name="Lin W."/>
            <person name="Guo K."/>
            <person name="Jin S."/>
            <person name="Xu P."/>
            <person name="Storey K.B."/>
            <person name="Huan P."/>
            <person name="Zhang T."/>
            <person name="Zhou Y."/>
            <person name="Zhang J."/>
            <person name="Lin C."/>
            <person name="Li X."/>
            <person name="Xing L."/>
            <person name="Huo D."/>
            <person name="Sun M."/>
            <person name="Wang L."/>
            <person name="Mercier A."/>
            <person name="Li F."/>
            <person name="Yang H."/>
            <person name="Xiang J."/>
        </authorList>
    </citation>
    <scope>NUCLEOTIDE SEQUENCE [LARGE SCALE GENOMIC DNA]</scope>
    <source>
        <strain evidence="2">Shaxun</strain>
        <tissue evidence="2">Muscle</tissue>
    </source>
</reference>
<organism evidence="2 3">
    <name type="scientific">Stichopus japonicus</name>
    <name type="common">Sea cucumber</name>
    <dbReference type="NCBI Taxonomy" id="307972"/>
    <lineage>
        <taxon>Eukaryota</taxon>
        <taxon>Metazoa</taxon>
        <taxon>Echinodermata</taxon>
        <taxon>Eleutherozoa</taxon>
        <taxon>Echinozoa</taxon>
        <taxon>Holothuroidea</taxon>
        <taxon>Aspidochirotacea</taxon>
        <taxon>Aspidochirotida</taxon>
        <taxon>Stichopodidae</taxon>
        <taxon>Apostichopus</taxon>
    </lineage>
</organism>
<dbReference type="Proteomes" id="UP000230750">
    <property type="component" value="Unassembled WGS sequence"/>
</dbReference>
<evidence type="ECO:0000313" key="2">
    <source>
        <dbReference type="EMBL" id="PIK39091.1"/>
    </source>
</evidence>
<dbReference type="Pfam" id="PF24536">
    <property type="entry name" value="NXPE4_C"/>
    <property type="match status" value="1"/>
</dbReference>
<dbReference type="PANTHER" id="PTHR16165">
    <property type="entry name" value="NXPE FAMILY MEMBER"/>
    <property type="match status" value="1"/>
</dbReference>
<accession>A0A2G8JTJ9</accession>
<comment type="caution">
    <text evidence="2">The sequence shown here is derived from an EMBL/GenBank/DDBJ whole genome shotgun (WGS) entry which is preliminary data.</text>
</comment>